<keyword evidence="1" id="KW-1133">Transmembrane helix</keyword>
<protein>
    <submittedName>
        <fullName evidence="2">Uncharacterized protein</fullName>
    </submittedName>
</protein>
<keyword evidence="1" id="KW-0472">Membrane</keyword>
<feature type="transmembrane region" description="Helical" evidence="1">
    <location>
        <begin position="6"/>
        <end position="23"/>
    </location>
</feature>
<keyword evidence="1" id="KW-0812">Transmembrane</keyword>
<name>A0A0G0GQX7_9BACT</name>
<dbReference type="STRING" id="1618480.US11_C0001G0148"/>
<gene>
    <name evidence="2" type="ORF">US11_C0001G0148</name>
</gene>
<evidence type="ECO:0000313" key="3">
    <source>
        <dbReference type="Proteomes" id="UP000034344"/>
    </source>
</evidence>
<dbReference type="Proteomes" id="UP000034344">
    <property type="component" value="Unassembled WGS sequence"/>
</dbReference>
<comment type="caution">
    <text evidence="2">The sequence shown here is derived from an EMBL/GenBank/DDBJ whole genome shotgun (WGS) entry which is preliminary data.</text>
</comment>
<evidence type="ECO:0000256" key="1">
    <source>
        <dbReference type="SAM" id="Phobius"/>
    </source>
</evidence>
<dbReference type="AlphaFoldDB" id="A0A0G0GQX7"/>
<evidence type="ECO:0000313" key="2">
    <source>
        <dbReference type="EMBL" id="KKQ02189.1"/>
    </source>
</evidence>
<sequence length="61" mass="7120">MNKKELFLISIIIFLTVISWLIADIHHAATEEKIKNKIELPKIQKYSTDEEILKVLGQKLE</sequence>
<organism evidence="2 3">
    <name type="scientific">Candidatus Roizmanbacteria bacterium GW2011_GWA2_36_23</name>
    <dbReference type="NCBI Taxonomy" id="1618480"/>
    <lineage>
        <taxon>Bacteria</taxon>
        <taxon>Candidatus Roizmaniibacteriota</taxon>
    </lineage>
</organism>
<accession>A0A0G0GQX7</accession>
<reference evidence="2 3" key="1">
    <citation type="journal article" date="2015" name="Nature">
        <title>rRNA introns, odd ribosomes, and small enigmatic genomes across a large radiation of phyla.</title>
        <authorList>
            <person name="Brown C.T."/>
            <person name="Hug L.A."/>
            <person name="Thomas B.C."/>
            <person name="Sharon I."/>
            <person name="Castelle C.J."/>
            <person name="Singh A."/>
            <person name="Wilkins M.J."/>
            <person name="Williams K.H."/>
            <person name="Banfield J.F."/>
        </authorList>
    </citation>
    <scope>NUCLEOTIDE SEQUENCE [LARGE SCALE GENOMIC DNA]</scope>
</reference>
<dbReference type="EMBL" id="LBRS01000001">
    <property type="protein sequence ID" value="KKQ02189.1"/>
    <property type="molecule type" value="Genomic_DNA"/>
</dbReference>
<proteinExistence type="predicted"/>